<comment type="caution">
    <text evidence="2">The sequence shown here is derived from an EMBL/GenBank/DDBJ whole genome shotgun (WGS) entry which is preliminary data.</text>
</comment>
<keyword evidence="3" id="KW-1185">Reference proteome</keyword>
<protein>
    <recommendedName>
        <fullName evidence="4">Pilus assembly protein</fullName>
    </recommendedName>
</protein>
<evidence type="ECO:0000313" key="2">
    <source>
        <dbReference type="EMBL" id="KIL40218.1"/>
    </source>
</evidence>
<keyword evidence="1" id="KW-0812">Transmembrane</keyword>
<accession>A0ABR5AHJ5</accession>
<feature type="transmembrane region" description="Helical" evidence="1">
    <location>
        <begin position="21"/>
        <end position="47"/>
    </location>
</feature>
<name>A0ABR5AHJ5_9BACL</name>
<reference evidence="2 3" key="1">
    <citation type="submission" date="2014-12" db="EMBL/GenBank/DDBJ databases">
        <title>Draft genome sequence of Paenibacillus kamchatkensis strain B-2647.</title>
        <authorList>
            <person name="Karlyshev A.V."/>
            <person name="Kudryashova E.B."/>
        </authorList>
    </citation>
    <scope>NUCLEOTIDE SEQUENCE [LARGE SCALE GENOMIC DNA]</scope>
    <source>
        <strain evidence="2 3">VKM B-2647</strain>
    </source>
</reference>
<evidence type="ECO:0008006" key="4">
    <source>
        <dbReference type="Google" id="ProtNLM"/>
    </source>
</evidence>
<evidence type="ECO:0000313" key="3">
    <source>
        <dbReference type="Proteomes" id="UP000031967"/>
    </source>
</evidence>
<sequence length="326" mass="35466">MNPFSRTSRGRLKLTADERGSFTLEASLTAPFLVLAVLALIALSLYVSQFAELHRTASATAERTAFAWNKSDAGQGLYWRIGEGAAAWFGMLGGGGDRRVVLPAGGTVPAGTSGVKAKLMQAAVKLPGTINGSISLADRVLFRRLDVLLERPFRLRAMSPLAALPARERSGALSTIIDPVELVRLVDLTRTYTPAVRGRLTPADARNALLEPEREDGGAVRIRSEREASSYLRKVTGGQQRTYPMEQGKSRIIDALDSGGIAHQAFYTYTEPQLLQDQLPKDARLLRDGIVKGVVWHFFVNGKVPEPSAALRAQLERRGIAVVVHR</sequence>
<dbReference type="EMBL" id="JXAK01000025">
    <property type="protein sequence ID" value="KIL40218.1"/>
    <property type="molecule type" value="Genomic_DNA"/>
</dbReference>
<gene>
    <name evidence="2" type="ORF">SD70_15195</name>
</gene>
<evidence type="ECO:0000256" key="1">
    <source>
        <dbReference type="SAM" id="Phobius"/>
    </source>
</evidence>
<dbReference type="Proteomes" id="UP000031967">
    <property type="component" value="Unassembled WGS sequence"/>
</dbReference>
<organism evidence="2 3">
    <name type="scientific">Gordoniibacillus kamchatkensis</name>
    <dbReference type="NCBI Taxonomy" id="1590651"/>
    <lineage>
        <taxon>Bacteria</taxon>
        <taxon>Bacillati</taxon>
        <taxon>Bacillota</taxon>
        <taxon>Bacilli</taxon>
        <taxon>Bacillales</taxon>
        <taxon>Paenibacillaceae</taxon>
        <taxon>Gordoniibacillus</taxon>
    </lineage>
</organism>
<proteinExistence type="predicted"/>
<keyword evidence="1" id="KW-0472">Membrane</keyword>
<keyword evidence="1" id="KW-1133">Transmembrane helix</keyword>